<dbReference type="RefSeq" id="WP_381423006.1">
    <property type="nucleotide sequence ID" value="NZ_JBHSDH010000013.1"/>
</dbReference>
<comment type="caution">
    <text evidence="3">The sequence shown here is derived from an EMBL/GenBank/DDBJ whole genome shotgun (WGS) entry which is preliminary data.</text>
</comment>
<organism evidence="3 4">
    <name type="scientific">Sphingorhabdus arenilitoris</name>
    <dbReference type="NCBI Taxonomy" id="1490041"/>
    <lineage>
        <taxon>Bacteria</taxon>
        <taxon>Pseudomonadati</taxon>
        <taxon>Pseudomonadota</taxon>
        <taxon>Alphaproteobacteria</taxon>
        <taxon>Sphingomonadales</taxon>
        <taxon>Sphingomonadaceae</taxon>
        <taxon>Sphingorhabdus</taxon>
    </lineage>
</organism>
<name>A0ABV8RHL9_9SPHN</name>
<proteinExistence type="predicted"/>
<accession>A0ABV8RHL9</accession>
<keyword evidence="4" id="KW-1185">Reference proteome</keyword>
<reference evidence="4" key="1">
    <citation type="journal article" date="2019" name="Int. J. Syst. Evol. Microbiol.">
        <title>The Global Catalogue of Microorganisms (GCM) 10K type strain sequencing project: providing services to taxonomists for standard genome sequencing and annotation.</title>
        <authorList>
            <consortium name="The Broad Institute Genomics Platform"/>
            <consortium name="The Broad Institute Genome Sequencing Center for Infectious Disease"/>
            <person name="Wu L."/>
            <person name="Ma J."/>
        </authorList>
    </citation>
    <scope>NUCLEOTIDE SEQUENCE [LARGE SCALE GENOMIC DNA]</scope>
    <source>
        <strain evidence="4">CECT 8531</strain>
    </source>
</reference>
<dbReference type="EMBL" id="JBHSDH010000013">
    <property type="protein sequence ID" value="MFC4292370.1"/>
    <property type="molecule type" value="Genomic_DNA"/>
</dbReference>
<keyword evidence="2" id="KW-1133">Transmembrane helix</keyword>
<evidence type="ECO:0000256" key="1">
    <source>
        <dbReference type="SAM" id="MobiDB-lite"/>
    </source>
</evidence>
<dbReference type="Pfam" id="PF11739">
    <property type="entry name" value="YdbH-like"/>
    <property type="match status" value="1"/>
</dbReference>
<dbReference type="Proteomes" id="UP001595887">
    <property type="component" value="Unassembled WGS sequence"/>
</dbReference>
<feature type="compositionally biased region" description="Acidic residues" evidence="1">
    <location>
        <begin position="1"/>
        <end position="11"/>
    </location>
</feature>
<protein>
    <submittedName>
        <fullName evidence="3">YdbH domain-containing protein</fullName>
    </submittedName>
</protein>
<keyword evidence="2" id="KW-0812">Transmembrane</keyword>
<keyword evidence="2" id="KW-0472">Membrane</keyword>
<dbReference type="InterPro" id="IPR021730">
    <property type="entry name" value="YdbH"/>
</dbReference>
<gene>
    <name evidence="3" type="ORF">ACFOWX_08070</name>
</gene>
<evidence type="ECO:0000313" key="4">
    <source>
        <dbReference type="Proteomes" id="UP001595887"/>
    </source>
</evidence>
<feature type="region of interest" description="Disordered" evidence="1">
    <location>
        <begin position="1"/>
        <end position="20"/>
    </location>
</feature>
<evidence type="ECO:0000256" key="2">
    <source>
        <dbReference type="SAM" id="Phobius"/>
    </source>
</evidence>
<feature type="transmembrane region" description="Helical" evidence="2">
    <location>
        <begin position="27"/>
        <end position="48"/>
    </location>
</feature>
<evidence type="ECO:0000313" key="3">
    <source>
        <dbReference type="EMBL" id="MFC4292370.1"/>
    </source>
</evidence>
<sequence length="1091" mass="117863">MANLSTEDEVAQSDPPPSKAAGKRRMWVRWIFGLAALLLILLLTIGYWQRVNIAGRFAEDQIKKYNIRASYQIKDIGLRTQRIENIVVGDPANPDFTAKWVEIDVALNFSGVTVRDVRANGVKINGRYDGKKLSFGELDKFTDPDSKEPFEIPDIGVDLSDAQMSLDTPWGRIGAGLDGEGLLRQRFEGNLALRAPLLQYQDCRFDAAAFDGRYLLDFRRPNLIGPWTAQSVSCNDSEILAKAPTIDGDLRLNAKFDRWFGDVNYSLSALSVGEQNFIRPRGALSFAGGGDRTNFDVRLADGGYESAQLNAQSLGFDAKGHLDFGDGGFAVTARGDANIGGGKVAASYLTGMDALAQNSKATPAGPLVAQLIPAVKSGVNNFDARLRFDADVRRGGSSSALIDGINIRSRSGIRLTQSGATQLTQRGDIWRVISPLRLSLSGGNMPVTRIALRQGAGDSWSGDIAVDPYAAGRASLSIPALAFNGRPGGAWTFDGRAKLSGPLPQGFVNGVNFALNGRYDAGRLSLYNSCQSVSFDRIQYNLLVLSKQNLRICPDGGYIVQTGTGTQVKATLPSMQASGSYGGSRFDIRTGQARFDLARGFTAADLRAAYGDNPIRIAAPVLRFNFDTGFDTKNVRVEAGSMDALTYFEIAALNGSFASGGMRGRLSGANGKIANVPVMMTDASGDWTLVDGDVALQARLDITDSEANYEDSLLDQRFEKLNIPNALITFEGGIINGLAEIYEPTTATKIADLDLRHDLNGGEGRALLAVDNLVFNERLTPELLTPVTRGLVQNVAGPVFGDARIEWDTNEDGIISTGRFGTTGIDLAAAFGPVRGLKTELLFTDLLALETAPGQIARIDTINPGVAALDGIVRYRLLAGRKVQIEGGSWPFAGGELSIEPTVWDMSVDKPRYLVLDVKGVEVGQFIEQFDFDNLAATGVFDGKLPMVFDFNGGKIVGGELIARSGGGNISYIGDLTYMDLNAYANFAFDALRSIDYTGLRIEMGGDLGGEIITNINFDGIKQGAGAKRNFITRQLADIPIRFNIRIEASFFELMGLVRSTYDPQFLAQKNIDQIRAEQEKLLRGDDGKPE</sequence>